<dbReference type="AlphaFoldDB" id="A0A4S4M8Z2"/>
<dbReference type="InterPro" id="IPR009445">
    <property type="entry name" value="TMEM85/Emc4"/>
</dbReference>
<keyword evidence="4 9" id="KW-0812">Transmembrane</keyword>
<evidence type="ECO:0000256" key="8">
    <source>
        <dbReference type="SAM" id="MobiDB-lite"/>
    </source>
</evidence>
<sequence>MPSAFTPIFAVYDYTLTPLAPLTWLGASVSVLDLAAAFRLALVLRQMREAYRRDHAFNTAKNEFIGGRSGKDRPPLEVRARARDLATTLVMVYGGEAVVGIQPSFMISSAIPAVFLGADFLIEYLPSVPLPTVYNEIPLAILDAFTRAILLCNFVPTIITSHVSPVISSSPWTLLLTALPSPMSITTPPELLPYGWTATDIWVAPLITGIYATLTHAQPFFATLHELLYALFAPVDLVSANQKGSRPTDPDTARAACVVIMSILFVTRAVRTYGGTSAWSTPGRTVGGSSEKNLSAKNIKSGGQNGTKTKLQWRNLAPPPGFASFSSGKAAVKSTHAVSAASTASYEALKEKRAWDLAISPAKSLPMQAFMLYMSGGGVQIFSMGIVAMLLLSPFTNLAGINAGASFFSSVTIYRAVEFLSIVTSVRAFYSGFTIVLESEREHAYNPPTPKTSLLRMQPPHPSAGTVEMSFHGTSTHRDG</sequence>
<evidence type="ECO:0000256" key="3">
    <source>
        <dbReference type="ARBA" id="ARBA00020820"/>
    </source>
</evidence>
<feature type="transmembrane region" description="Helical" evidence="9">
    <location>
        <begin position="370"/>
        <end position="392"/>
    </location>
</feature>
<organism evidence="10 11">
    <name type="scientific">Bondarzewia mesenterica</name>
    <dbReference type="NCBI Taxonomy" id="1095465"/>
    <lineage>
        <taxon>Eukaryota</taxon>
        <taxon>Fungi</taxon>
        <taxon>Dikarya</taxon>
        <taxon>Basidiomycota</taxon>
        <taxon>Agaricomycotina</taxon>
        <taxon>Agaricomycetes</taxon>
        <taxon>Russulales</taxon>
        <taxon>Bondarzewiaceae</taxon>
        <taxon>Bondarzewia</taxon>
    </lineage>
</organism>
<comment type="caution">
    <text evidence="10">The sequence shown here is derived from an EMBL/GenBank/DDBJ whole genome shotgun (WGS) entry which is preliminary data.</text>
</comment>
<keyword evidence="7 9" id="KW-0472">Membrane</keyword>
<evidence type="ECO:0000256" key="4">
    <source>
        <dbReference type="ARBA" id="ARBA00022692"/>
    </source>
</evidence>
<reference evidence="10 11" key="1">
    <citation type="submission" date="2019-02" db="EMBL/GenBank/DDBJ databases">
        <title>Genome sequencing of the rare red list fungi Bondarzewia mesenterica.</title>
        <authorList>
            <person name="Buettner E."/>
            <person name="Kellner H."/>
        </authorList>
    </citation>
    <scope>NUCLEOTIDE SEQUENCE [LARGE SCALE GENOMIC DNA]</scope>
    <source>
        <strain evidence="10 11">DSM 108281</strain>
    </source>
</reference>
<evidence type="ECO:0000256" key="9">
    <source>
        <dbReference type="SAM" id="Phobius"/>
    </source>
</evidence>
<evidence type="ECO:0000313" key="11">
    <source>
        <dbReference type="Proteomes" id="UP000310158"/>
    </source>
</evidence>
<name>A0A4S4M8Z2_9AGAM</name>
<comment type="subcellular location">
    <subcellularLocation>
        <location evidence="1">Endoplasmic reticulum membrane</location>
        <topology evidence="1">Multi-pass membrane protein</topology>
    </subcellularLocation>
</comment>
<dbReference type="EMBL" id="SGPL01000008">
    <property type="protein sequence ID" value="THH21068.1"/>
    <property type="molecule type" value="Genomic_DNA"/>
</dbReference>
<keyword evidence="11" id="KW-1185">Reference proteome</keyword>
<keyword evidence="6 9" id="KW-1133">Transmembrane helix</keyword>
<dbReference type="OrthoDB" id="3192156at2759"/>
<dbReference type="GO" id="GO:0005789">
    <property type="term" value="C:endoplasmic reticulum membrane"/>
    <property type="evidence" value="ECO:0007669"/>
    <property type="project" value="UniProtKB-SubCell"/>
</dbReference>
<dbReference type="Pfam" id="PF06417">
    <property type="entry name" value="EMC4"/>
    <property type="match status" value="1"/>
</dbReference>
<comment type="similarity">
    <text evidence="2">Belongs to the EMC4 family.</text>
</comment>
<feature type="transmembrane region" description="Helical" evidence="9">
    <location>
        <begin position="22"/>
        <end position="44"/>
    </location>
</feature>
<evidence type="ECO:0000256" key="6">
    <source>
        <dbReference type="ARBA" id="ARBA00022989"/>
    </source>
</evidence>
<evidence type="ECO:0000256" key="7">
    <source>
        <dbReference type="ARBA" id="ARBA00023136"/>
    </source>
</evidence>
<feature type="region of interest" description="Disordered" evidence="8">
    <location>
        <begin position="282"/>
        <end position="306"/>
    </location>
</feature>
<dbReference type="Proteomes" id="UP000310158">
    <property type="component" value="Unassembled WGS sequence"/>
</dbReference>
<keyword evidence="5" id="KW-0256">Endoplasmic reticulum</keyword>
<protein>
    <recommendedName>
        <fullName evidence="3">ER membrane protein complex subunit 4</fullName>
    </recommendedName>
</protein>
<evidence type="ECO:0000313" key="10">
    <source>
        <dbReference type="EMBL" id="THH21068.1"/>
    </source>
</evidence>
<accession>A0A4S4M8Z2</accession>
<evidence type="ECO:0000256" key="5">
    <source>
        <dbReference type="ARBA" id="ARBA00022824"/>
    </source>
</evidence>
<gene>
    <name evidence="10" type="ORF">EW146_g391</name>
</gene>
<dbReference type="PANTHER" id="PTHR19315">
    <property type="entry name" value="ER MEMBRANE PROTEIN COMPLEX SUBUNIT 4"/>
    <property type="match status" value="1"/>
</dbReference>
<evidence type="ECO:0000256" key="2">
    <source>
        <dbReference type="ARBA" id="ARBA00007715"/>
    </source>
</evidence>
<evidence type="ECO:0000256" key="1">
    <source>
        <dbReference type="ARBA" id="ARBA00004477"/>
    </source>
</evidence>
<proteinExistence type="inferred from homology"/>